<evidence type="ECO:0000313" key="4">
    <source>
        <dbReference type="Proteomes" id="UP001497623"/>
    </source>
</evidence>
<dbReference type="Proteomes" id="UP001497623">
    <property type="component" value="Unassembled WGS sequence"/>
</dbReference>
<keyword evidence="1" id="KW-0371">Homeobox</keyword>
<organism evidence="3 4">
    <name type="scientific">Meganyctiphanes norvegica</name>
    <name type="common">Northern krill</name>
    <name type="synonym">Thysanopoda norvegica</name>
    <dbReference type="NCBI Taxonomy" id="48144"/>
    <lineage>
        <taxon>Eukaryota</taxon>
        <taxon>Metazoa</taxon>
        <taxon>Ecdysozoa</taxon>
        <taxon>Arthropoda</taxon>
        <taxon>Crustacea</taxon>
        <taxon>Multicrustacea</taxon>
        <taxon>Malacostraca</taxon>
        <taxon>Eumalacostraca</taxon>
        <taxon>Eucarida</taxon>
        <taxon>Euphausiacea</taxon>
        <taxon>Euphausiidae</taxon>
        <taxon>Meganyctiphanes</taxon>
    </lineage>
</organism>
<dbReference type="EMBL" id="CAXKWB010002656">
    <property type="protein sequence ID" value="CAL4067378.1"/>
    <property type="molecule type" value="Genomic_DNA"/>
</dbReference>
<comment type="caution">
    <text evidence="3">The sequence shown here is derived from an EMBL/GenBank/DDBJ whole genome shotgun (WGS) entry which is preliminary data.</text>
</comment>
<comment type="subcellular location">
    <subcellularLocation>
        <location evidence="1">Nucleus</location>
    </subcellularLocation>
</comment>
<feature type="non-terminal residue" evidence="3">
    <location>
        <position position="1"/>
    </location>
</feature>
<feature type="DNA-binding region" description="Homeobox" evidence="1">
    <location>
        <begin position="3"/>
        <end position="16"/>
    </location>
</feature>
<keyword evidence="1" id="KW-0238">DNA-binding</keyword>
<evidence type="ECO:0000256" key="1">
    <source>
        <dbReference type="PROSITE-ProRule" id="PRU00108"/>
    </source>
</evidence>
<evidence type="ECO:0000313" key="3">
    <source>
        <dbReference type="EMBL" id="CAL4067378.1"/>
    </source>
</evidence>
<protein>
    <recommendedName>
        <fullName evidence="2">Homeobox domain-containing protein</fullName>
    </recommendedName>
</protein>
<feature type="domain" description="Homeobox" evidence="2">
    <location>
        <begin position="1"/>
        <end position="15"/>
    </location>
</feature>
<dbReference type="Gene3D" id="1.10.10.60">
    <property type="entry name" value="Homeodomain-like"/>
    <property type="match status" value="1"/>
</dbReference>
<accession>A0AAV2Q1P5</accession>
<sequence length="200" mass="20710">VQVWFSNRRAKWRREEKLRNQRRSVDQVTGVGVGVGVGVGMTHHTTASRLPLQSGFNSMYPSIPQPISTMADTYSMSGSLGSMGGSCLQQRDAAAASAYPYMFHDPLSSLSSSYAAQRSSSQLASCGNAAAAAASQAGLSASSFNAASHAAAASYAAVATSSAGTPTSHTGVISAGVSVPVQIHSQAHDLTAANYWPRLQ</sequence>
<dbReference type="PROSITE" id="PS50071">
    <property type="entry name" value="HOMEOBOX_2"/>
    <property type="match status" value="1"/>
</dbReference>
<dbReference type="AlphaFoldDB" id="A0AAV2Q1P5"/>
<keyword evidence="4" id="KW-1185">Reference proteome</keyword>
<dbReference type="GO" id="GO:0003677">
    <property type="term" value="F:DNA binding"/>
    <property type="evidence" value="ECO:0007669"/>
    <property type="project" value="UniProtKB-UniRule"/>
</dbReference>
<proteinExistence type="predicted"/>
<evidence type="ECO:0000259" key="2">
    <source>
        <dbReference type="PROSITE" id="PS50071"/>
    </source>
</evidence>
<dbReference type="CDD" id="cd00086">
    <property type="entry name" value="homeodomain"/>
    <property type="match status" value="1"/>
</dbReference>
<gene>
    <name evidence="3" type="ORF">MNOR_LOCUS6438</name>
</gene>
<keyword evidence="1" id="KW-0539">Nucleus</keyword>
<dbReference type="GO" id="GO:0005634">
    <property type="term" value="C:nucleus"/>
    <property type="evidence" value="ECO:0007669"/>
    <property type="project" value="UniProtKB-SubCell"/>
</dbReference>
<reference evidence="3 4" key="1">
    <citation type="submission" date="2024-05" db="EMBL/GenBank/DDBJ databases">
        <authorList>
            <person name="Wallberg A."/>
        </authorList>
    </citation>
    <scope>NUCLEOTIDE SEQUENCE [LARGE SCALE GENOMIC DNA]</scope>
</reference>
<dbReference type="InterPro" id="IPR001356">
    <property type="entry name" value="HD"/>
</dbReference>
<name>A0AAV2Q1P5_MEGNR</name>